<organism evidence="2 3">
    <name type="scientific">Paenibacillus plantiphilus</name>
    <dbReference type="NCBI Taxonomy" id="2905650"/>
    <lineage>
        <taxon>Bacteria</taxon>
        <taxon>Bacillati</taxon>
        <taxon>Bacillota</taxon>
        <taxon>Bacilli</taxon>
        <taxon>Bacillales</taxon>
        <taxon>Paenibacillaceae</taxon>
        <taxon>Paenibacillus</taxon>
    </lineage>
</organism>
<feature type="domain" description="Endospore appendages core" evidence="1">
    <location>
        <begin position="6"/>
        <end position="71"/>
    </location>
</feature>
<dbReference type="Proteomes" id="UP000838686">
    <property type="component" value="Unassembled WGS sequence"/>
</dbReference>
<gene>
    <name evidence="2" type="ORF">PAECIP111893_00676</name>
</gene>
<reference evidence="2" key="1">
    <citation type="submission" date="2022-01" db="EMBL/GenBank/DDBJ databases">
        <authorList>
            <person name="Criscuolo A."/>
        </authorList>
    </citation>
    <scope>NUCLEOTIDE SEQUENCE</scope>
    <source>
        <strain evidence="2">CIP111893</strain>
    </source>
</reference>
<accession>A0ABM9BUN1</accession>
<dbReference type="Pfam" id="PF13157">
    <property type="entry name" value="Enas"/>
    <property type="match status" value="1"/>
</dbReference>
<comment type="caution">
    <text evidence="2">The sequence shown here is derived from an EMBL/GenBank/DDBJ whole genome shotgun (WGS) entry which is preliminary data.</text>
</comment>
<evidence type="ECO:0000259" key="1">
    <source>
        <dbReference type="Pfam" id="PF13157"/>
    </source>
</evidence>
<evidence type="ECO:0000313" key="3">
    <source>
        <dbReference type="Proteomes" id="UP000838686"/>
    </source>
</evidence>
<proteinExistence type="predicted"/>
<keyword evidence="3" id="KW-1185">Reference proteome</keyword>
<name>A0ABM9BUN1_9BACL</name>
<dbReference type="InterPro" id="IPR025055">
    <property type="entry name" value="Ena_core"/>
</dbReference>
<protein>
    <recommendedName>
        <fullName evidence="1">Endospore appendages core domain-containing protein</fullName>
    </recommendedName>
</protein>
<sequence length="84" mass="9063">MGNRVAQISVYSNPTSTDILEVEIEGTAKGHLYVPPGNTVNFLSQGIQSVKISVQGNEHTYVEGKYVVSITLDLPDTPASDNEQ</sequence>
<evidence type="ECO:0000313" key="2">
    <source>
        <dbReference type="EMBL" id="CAH1195351.1"/>
    </source>
</evidence>
<dbReference type="EMBL" id="CAKMMF010000003">
    <property type="protein sequence ID" value="CAH1195351.1"/>
    <property type="molecule type" value="Genomic_DNA"/>
</dbReference>